<keyword evidence="5" id="KW-0573">Peptidoglycan synthesis</keyword>
<evidence type="ECO:0000256" key="7">
    <source>
        <dbReference type="ARBA" id="ARBA00023136"/>
    </source>
</evidence>
<dbReference type="GO" id="GO:0008360">
    <property type="term" value="P:regulation of cell shape"/>
    <property type="evidence" value="ECO:0007669"/>
    <property type="project" value="UniProtKB-KW"/>
</dbReference>
<keyword evidence="7 8" id="KW-0472">Membrane</keyword>
<dbReference type="PANTHER" id="PTHR30250">
    <property type="entry name" value="PST FAMILY PREDICTED COLANIC ACID TRANSPORTER"/>
    <property type="match status" value="1"/>
</dbReference>
<keyword evidence="3 8" id="KW-0812">Transmembrane</keyword>
<evidence type="ECO:0000256" key="3">
    <source>
        <dbReference type="ARBA" id="ARBA00022692"/>
    </source>
</evidence>
<comment type="subcellular location">
    <subcellularLocation>
        <location evidence="1">Cell membrane</location>
        <topology evidence="1">Multi-pass membrane protein</topology>
    </subcellularLocation>
</comment>
<name>A0A941JAR3_9BACI</name>
<organism evidence="9 10">
    <name type="scientific">Peribacillus frigoritolerans</name>
    <dbReference type="NCBI Taxonomy" id="450367"/>
    <lineage>
        <taxon>Bacteria</taxon>
        <taxon>Bacillati</taxon>
        <taxon>Bacillota</taxon>
        <taxon>Bacilli</taxon>
        <taxon>Bacillales</taxon>
        <taxon>Bacillaceae</taxon>
        <taxon>Peribacillus</taxon>
    </lineage>
</organism>
<evidence type="ECO:0000313" key="9">
    <source>
        <dbReference type="EMBL" id="MBR8644969.1"/>
    </source>
</evidence>
<feature type="transmembrane region" description="Helical" evidence="8">
    <location>
        <begin position="40"/>
        <end position="62"/>
    </location>
</feature>
<evidence type="ECO:0000256" key="8">
    <source>
        <dbReference type="SAM" id="Phobius"/>
    </source>
</evidence>
<proteinExistence type="predicted"/>
<feature type="transmembrane region" description="Helical" evidence="8">
    <location>
        <begin position="69"/>
        <end position="89"/>
    </location>
</feature>
<dbReference type="InterPro" id="IPR004268">
    <property type="entry name" value="MurJ"/>
</dbReference>
<evidence type="ECO:0000256" key="2">
    <source>
        <dbReference type="ARBA" id="ARBA00022475"/>
    </source>
</evidence>
<feature type="transmembrane region" description="Helical" evidence="8">
    <location>
        <begin position="95"/>
        <end position="117"/>
    </location>
</feature>
<comment type="caution">
    <text evidence="9">The sequence shown here is derived from an EMBL/GenBank/DDBJ whole genome shotgun (WGS) entry which is preliminary data.</text>
</comment>
<accession>A0A941JAR3</accession>
<gene>
    <name evidence="9" type="ORF">KEH51_13620</name>
</gene>
<dbReference type="Pfam" id="PF03023">
    <property type="entry name" value="MurJ"/>
    <property type="match status" value="1"/>
</dbReference>
<dbReference type="GO" id="GO:0009252">
    <property type="term" value="P:peptidoglycan biosynthetic process"/>
    <property type="evidence" value="ECO:0007669"/>
    <property type="project" value="UniProtKB-KW"/>
</dbReference>
<dbReference type="InterPro" id="IPR050833">
    <property type="entry name" value="Poly_Biosynth_Transport"/>
</dbReference>
<keyword evidence="2" id="KW-1003">Cell membrane</keyword>
<evidence type="ECO:0000256" key="1">
    <source>
        <dbReference type="ARBA" id="ARBA00004651"/>
    </source>
</evidence>
<evidence type="ECO:0000256" key="4">
    <source>
        <dbReference type="ARBA" id="ARBA00022960"/>
    </source>
</evidence>
<feature type="transmembrane region" description="Helical" evidence="8">
    <location>
        <begin position="7"/>
        <end position="28"/>
    </location>
</feature>
<keyword evidence="4" id="KW-0133">Cell shape</keyword>
<dbReference type="AlphaFoldDB" id="A0A941JAR3"/>
<evidence type="ECO:0000256" key="5">
    <source>
        <dbReference type="ARBA" id="ARBA00022984"/>
    </source>
</evidence>
<evidence type="ECO:0000256" key="6">
    <source>
        <dbReference type="ARBA" id="ARBA00022989"/>
    </source>
</evidence>
<dbReference type="PANTHER" id="PTHR30250:SF29">
    <property type="entry name" value="POLYSACCHARIDE BIOSYNTHESIS PROTEIN C-TERMINAL DOMAIN-CONTAINING PROTEIN"/>
    <property type="match status" value="1"/>
</dbReference>
<dbReference type="Proteomes" id="UP000680045">
    <property type="component" value="Unassembled WGS sequence"/>
</dbReference>
<sequence>MRSNWRFRVSATIGVAAAIGLVVTMKPVNHMLFTDVKGTITLAIFSLSILFTSLIMAEAAVIQSLGHSFVPVIITIVGVGSKWALNLVLVPHYKIAGAASATVLAYMIMTVLFYVVLKVHIKKTLIEKQHVLIILKSTGVHGYGGCFIQLFIRMDDLRREPVVSYGPSFNRCRDRCSRVCDDRHSCRLIW</sequence>
<dbReference type="GO" id="GO:0005886">
    <property type="term" value="C:plasma membrane"/>
    <property type="evidence" value="ECO:0007669"/>
    <property type="project" value="UniProtKB-SubCell"/>
</dbReference>
<evidence type="ECO:0000313" key="10">
    <source>
        <dbReference type="Proteomes" id="UP000680045"/>
    </source>
</evidence>
<keyword evidence="6 8" id="KW-1133">Transmembrane helix</keyword>
<protein>
    <submittedName>
        <fullName evidence="9">Polysaccharide biosynthesis C-terminal domain-containing protein</fullName>
    </submittedName>
</protein>
<dbReference type="EMBL" id="JAGTPW010000021">
    <property type="protein sequence ID" value="MBR8644969.1"/>
    <property type="molecule type" value="Genomic_DNA"/>
</dbReference>
<reference evidence="9" key="1">
    <citation type="submission" date="2021-04" db="EMBL/GenBank/DDBJ databases">
        <title>Whole genome sequencing of Enterococci isolates from hospitalized patients.</title>
        <authorList>
            <person name="Ogoti B.M."/>
            <person name="Onyambu F.G."/>
        </authorList>
    </citation>
    <scope>NUCLEOTIDE SEQUENCE</scope>
    <source>
        <strain evidence="9">242</strain>
    </source>
</reference>